<sequence length="642" mass="69720">MILFLRRHLAAITALLCCVLVWDAARLPAASSEEHARLAAPFRFTAQPINAADGPGSRDLRTVAPAYRDIRSWISSVGADVGMFSLDGEAEARDLCLVDPRTDTVSIRPAPGTGERYRPFALEPDTPPPAPAAPMGCVPADYNEDGRQDVLVYYWGRSPVIFLREPGSSPAEGAFRARELVTPSRVWNTNTATVGDYDGDGHLDLVVGNYFPDGSRVLDPAAGHDDLVMNSSLSNAHNGGRNHLFRFAGAEAGDRPDVRFEEDPEAFSSRRARQWTLALGTQDLDRDGRADLYVANDFGPDHMLVNESVPGRVRFGEATGTRHVNTPKSRVVGNDSFKGMGVAFRDLNRDETSDVLVSNITEPYALHESNFAYLSTGEGGDEGLHDGHAPYDDRSERLGLARTGWSWDVDTGDFDADGTAEVLHATGFVAGRTDRWAQLQEAAMSNDLILSHPALWPNFTPGDDLSGNDANTFFTREPGGRYVDVAGDVGVGTEAVSRSLAVGDVDSDGRQDFAVANQWDRSTLYRNESERGEFLGLRLRQPGTSRCGPDGSGADRPAIGARARVRLPDGTQRSRQLYPANGHGGTDAPEMLFGLGERTAEELPVELSWRDSCGRRHSTTVRVSPGWHEIVLGADGSSEEER</sequence>
<evidence type="ECO:0000256" key="2">
    <source>
        <dbReference type="SAM" id="SignalP"/>
    </source>
</evidence>
<keyword evidence="5" id="KW-1185">Reference proteome</keyword>
<name>A0A852YXL1_9ACTN</name>
<protein>
    <recommendedName>
        <fullName evidence="3">ASPIC/UnbV domain-containing protein</fullName>
    </recommendedName>
</protein>
<dbReference type="PANTHER" id="PTHR16026:SF0">
    <property type="entry name" value="CARTILAGE ACIDIC PROTEIN 1"/>
    <property type="match status" value="1"/>
</dbReference>
<feature type="domain" description="ASPIC/UnbV" evidence="3">
    <location>
        <begin position="558"/>
        <end position="611"/>
    </location>
</feature>
<reference evidence="4 5" key="1">
    <citation type="submission" date="2020-07" db="EMBL/GenBank/DDBJ databases">
        <title>Genomic Encyclopedia of Type Strains, Phase III (KMG-III): the genomes of soil and plant-associated and newly described type strains.</title>
        <authorList>
            <person name="Whitman W."/>
        </authorList>
    </citation>
    <scope>NUCLEOTIDE SEQUENCE [LARGE SCALE GENOMIC DNA]</scope>
    <source>
        <strain evidence="4 5">CECT 8576</strain>
    </source>
</reference>
<evidence type="ECO:0000313" key="5">
    <source>
        <dbReference type="Proteomes" id="UP000548304"/>
    </source>
</evidence>
<dbReference type="InterPro" id="IPR011519">
    <property type="entry name" value="UnbV_ASPIC"/>
</dbReference>
<organism evidence="4 5">
    <name type="scientific">Actinopolyspora biskrensis</name>
    <dbReference type="NCBI Taxonomy" id="1470178"/>
    <lineage>
        <taxon>Bacteria</taxon>
        <taxon>Bacillati</taxon>
        <taxon>Actinomycetota</taxon>
        <taxon>Actinomycetes</taxon>
        <taxon>Actinopolysporales</taxon>
        <taxon>Actinopolysporaceae</taxon>
        <taxon>Actinopolyspora</taxon>
    </lineage>
</organism>
<evidence type="ECO:0000259" key="3">
    <source>
        <dbReference type="Pfam" id="PF07593"/>
    </source>
</evidence>
<evidence type="ECO:0000256" key="1">
    <source>
        <dbReference type="ARBA" id="ARBA00022729"/>
    </source>
</evidence>
<feature type="signal peptide" evidence="2">
    <location>
        <begin position="1"/>
        <end position="24"/>
    </location>
</feature>
<dbReference type="SUPFAM" id="SSF69318">
    <property type="entry name" value="Integrin alpha N-terminal domain"/>
    <property type="match status" value="1"/>
</dbReference>
<gene>
    <name evidence="4" type="ORF">FHR84_000989</name>
</gene>
<dbReference type="Pfam" id="PF13517">
    <property type="entry name" value="FG-GAP_3"/>
    <property type="match status" value="1"/>
</dbReference>
<dbReference type="Pfam" id="PF07593">
    <property type="entry name" value="UnbV_ASPIC"/>
    <property type="match status" value="1"/>
</dbReference>
<dbReference type="InterPro" id="IPR027039">
    <property type="entry name" value="Crtac1"/>
</dbReference>
<evidence type="ECO:0000313" key="4">
    <source>
        <dbReference type="EMBL" id="NYH77675.1"/>
    </source>
</evidence>
<dbReference type="Proteomes" id="UP000548304">
    <property type="component" value="Unassembled WGS sequence"/>
</dbReference>
<comment type="caution">
    <text evidence="4">The sequence shown here is derived from an EMBL/GenBank/DDBJ whole genome shotgun (WGS) entry which is preliminary data.</text>
</comment>
<dbReference type="EMBL" id="JACBYW010000001">
    <property type="protein sequence ID" value="NYH77675.1"/>
    <property type="molecule type" value="Genomic_DNA"/>
</dbReference>
<feature type="chain" id="PRO_5032312077" description="ASPIC/UnbV domain-containing protein" evidence="2">
    <location>
        <begin position="25"/>
        <end position="642"/>
    </location>
</feature>
<dbReference type="InterPro" id="IPR013517">
    <property type="entry name" value="FG-GAP"/>
</dbReference>
<dbReference type="InterPro" id="IPR028994">
    <property type="entry name" value="Integrin_alpha_N"/>
</dbReference>
<dbReference type="RefSeq" id="WP_179534164.1">
    <property type="nucleotide sequence ID" value="NZ_JACBYW010000001.1"/>
</dbReference>
<accession>A0A852YXL1</accession>
<dbReference type="PANTHER" id="PTHR16026">
    <property type="entry name" value="CARTILAGE ACIDIC PROTEIN 1"/>
    <property type="match status" value="1"/>
</dbReference>
<dbReference type="AlphaFoldDB" id="A0A852YXL1"/>
<proteinExistence type="predicted"/>
<dbReference type="Gene3D" id="2.130.10.130">
    <property type="entry name" value="Integrin alpha, N-terminal"/>
    <property type="match status" value="2"/>
</dbReference>
<dbReference type="Pfam" id="PF01839">
    <property type="entry name" value="FG-GAP"/>
    <property type="match status" value="2"/>
</dbReference>
<keyword evidence="1 2" id="KW-0732">Signal</keyword>